<dbReference type="InterPro" id="IPR000073">
    <property type="entry name" value="AB_hydrolase_1"/>
</dbReference>
<dbReference type="Pfam" id="PF00561">
    <property type="entry name" value="Abhydrolase_1"/>
    <property type="match status" value="1"/>
</dbReference>
<dbReference type="InterPro" id="IPR029058">
    <property type="entry name" value="AB_hydrolase_fold"/>
</dbReference>
<comment type="caution">
    <text evidence="2">The sequence shown here is derived from an EMBL/GenBank/DDBJ whole genome shotgun (WGS) entry which is preliminary data.</text>
</comment>
<feature type="non-terminal residue" evidence="2">
    <location>
        <position position="1"/>
    </location>
</feature>
<protein>
    <recommendedName>
        <fullName evidence="1">AB hydrolase-1 domain-containing protein</fullName>
    </recommendedName>
</protein>
<dbReference type="Gene3D" id="3.40.50.1820">
    <property type="entry name" value="alpha/beta hydrolase"/>
    <property type="match status" value="1"/>
</dbReference>
<reference evidence="2" key="1">
    <citation type="journal article" date="2014" name="Front. Microbiol.">
        <title>High frequency of phylogenetically diverse reductive dehalogenase-homologous genes in deep subseafloor sedimentary metagenomes.</title>
        <authorList>
            <person name="Kawai M."/>
            <person name="Futagami T."/>
            <person name="Toyoda A."/>
            <person name="Takaki Y."/>
            <person name="Nishi S."/>
            <person name="Hori S."/>
            <person name="Arai W."/>
            <person name="Tsubouchi T."/>
            <person name="Morono Y."/>
            <person name="Uchiyama I."/>
            <person name="Ito T."/>
            <person name="Fujiyama A."/>
            <person name="Inagaki F."/>
            <person name="Takami H."/>
        </authorList>
    </citation>
    <scope>NUCLEOTIDE SEQUENCE</scope>
    <source>
        <strain evidence="2">Expedition CK06-06</strain>
    </source>
</reference>
<organism evidence="2">
    <name type="scientific">marine sediment metagenome</name>
    <dbReference type="NCBI Taxonomy" id="412755"/>
    <lineage>
        <taxon>unclassified sequences</taxon>
        <taxon>metagenomes</taxon>
        <taxon>ecological metagenomes</taxon>
    </lineage>
</organism>
<evidence type="ECO:0000313" key="2">
    <source>
        <dbReference type="EMBL" id="GAF88529.1"/>
    </source>
</evidence>
<feature type="domain" description="AB hydrolase-1" evidence="1">
    <location>
        <begin position="78"/>
        <end position="135"/>
    </location>
</feature>
<name>X0T5Q5_9ZZZZ</name>
<accession>X0T5Q5</accession>
<dbReference type="PANTHER" id="PTHR43433">
    <property type="entry name" value="HYDROLASE, ALPHA/BETA FOLD FAMILY PROTEIN"/>
    <property type="match status" value="1"/>
</dbReference>
<evidence type="ECO:0000259" key="1">
    <source>
        <dbReference type="Pfam" id="PF00561"/>
    </source>
</evidence>
<gene>
    <name evidence="2" type="ORF">S01H1_20623</name>
</gene>
<dbReference type="EMBL" id="BARS01011312">
    <property type="protein sequence ID" value="GAF88529.1"/>
    <property type="molecule type" value="Genomic_DNA"/>
</dbReference>
<dbReference type="PANTHER" id="PTHR43433:SF5">
    <property type="entry name" value="AB HYDROLASE-1 DOMAIN-CONTAINING PROTEIN"/>
    <property type="match status" value="1"/>
</dbReference>
<dbReference type="AlphaFoldDB" id="X0T5Q5"/>
<proteinExistence type="predicted"/>
<dbReference type="SUPFAM" id="SSF53474">
    <property type="entry name" value="alpha/beta-Hydrolases"/>
    <property type="match status" value="1"/>
</dbReference>
<sequence>VMKLVLACTYARQDETSGDTLEQAKFLQLTPEKKVGAIVGLAFNKPLYRFTLGFLARVQTRFTGTSGRVGIAGQSEACLKHDTLDRLSSITAPTLVIVGTGDRIIKPVSSEVIAGKIPNAKLVKVEGGSHYFSFEMKNVFNREVLTFLKSDAPGLN</sequence>
<dbReference type="InterPro" id="IPR050471">
    <property type="entry name" value="AB_hydrolase"/>
</dbReference>